<reference evidence="1" key="1">
    <citation type="journal article" date="2020" name="Stud. Mycol.">
        <title>101 Dothideomycetes genomes: a test case for predicting lifestyles and emergence of pathogens.</title>
        <authorList>
            <person name="Haridas S."/>
            <person name="Albert R."/>
            <person name="Binder M."/>
            <person name="Bloem J."/>
            <person name="Labutti K."/>
            <person name="Salamov A."/>
            <person name="Andreopoulos B."/>
            <person name="Baker S."/>
            <person name="Barry K."/>
            <person name="Bills G."/>
            <person name="Bluhm B."/>
            <person name="Cannon C."/>
            <person name="Castanera R."/>
            <person name="Culley D."/>
            <person name="Daum C."/>
            <person name="Ezra D."/>
            <person name="Gonzalez J."/>
            <person name="Henrissat B."/>
            <person name="Kuo A."/>
            <person name="Liang C."/>
            <person name="Lipzen A."/>
            <person name="Lutzoni F."/>
            <person name="Magnuson J."/>
            <person name="Mondo S."/>
            <person name="Nolan M."/>
            <person name="Ohm R."/>
            <person name="Pangilinan J."/>
            <person name="Park H.-J."/>
            <person name="Ramirez L."/>
            <person name="Alfaro M."/>
            <person name="Sun H."/>
            <person name="Tritt A."/>
            <person name="Yoshinaga Y."/>
            <person name="Zwiers L.-H."/>
            <person name="Turgeon B."/>
            <person name="Goodwin S."/>
            <person name="Spatafora J."/>
            <person name="Crous P."/>
            <person name="Grigoriev I."/>
        </authorList>
    </citation>
    <scope>NUCLEOTIDE SEQUENCE</scope>
    <source>
        <strain evidence="1">CBS 525.71</strain>
    </source>
</reference>
<gene>
    <name evidence="1" type="ORF">BU25DRAFT_459288</name>
</gene>
<protein>
    <submittedName>
        <fullName evidence="1">Uncharacterized protein</fullName>
    </submittedName>
</protein>
<proteinExistence type="predicted"/>
<keyword evidence="2" id="KW-1185">Reference proteome</keyword>
<accession>A0ACB6RZK9</accession>
<organism evidence="1 2">
    <name type="scientific">Macroventuria anomochaeta</name>
    <dbReference type="NCBI Taxonomy" id="301207"/>
    <lineage>
        <taxon>Eukaryota</taxon>
        <taxon>Fungi</taxon>
        <taxon>Dikarya</taxon>
        <taxon>Ascomycota</taxon>
        <taxon>Pezizomycotina</taxon>
        <taxon>Dothideomycetes</taxon>
        <taxon>Pleosporomycetidae</taxon>
        <taxon>Pleosporales</taxon>
        <taxon>Pleosporineae</taxon>
        <taxon>Didymellaceae</taxon>
        <taxon>Macroventuria</taxon>
    </lineage>
</organism>
<comment type="caution">
    <text evidence="1">The sequence shown here is derived from an EMBL/GenBank/DDBJ whole genome shotgun (WGS) entry which is preliminary data.</text>
</comment>
<evidence type="ECO:0000313" key="1">
    <source>
        <dbReference type="EMBL" id="KAF2626588.1"/>
    </source>
</evidence>
<name>A0ACB6RZK9_9PLEO</name>
<dbReference type="Proteomes" id="UP000799754">
    <property type="component" value="Unassembled WGS sequence"/>
</dbReference>
<dbReference type="EMBL" id="MU006720">
    <property type="protein sequence ID" value="KAF2626588.1"/>
    <property type="molecule type" value="Genomic_DNA"/>
</dbReference>
<evidence type="ECO:0000313" key="2">
    <source>
        <dbReference type="Proteomes" id="UP000799754"/>
    </source>
</evidence>
<sequence>MPISNTWTKSSDEIRKLDNDVFTKRAFSKALTYHQQAAEHDPADYRAPWNTPAIYFEMGEYSLAVCYTGKALSLATDETTRQKIINRESKAHLHLQEVDKAKVAIEDLLDGDEKKH</sequence>